<comment type="caution">
    <text evidence="2">The sequence shown here is derived from an EMBL/GenBank/DDBJ whole genome shotgun (WGS) entry which is preliminary data.</text>
</comment>
<evidence type="ECO:0000313" key="2">
    <source>
        <dbReference type="EMBL" id="MEK9502242.1"/>
    </source>
</evidence>
<feature type="signal peptide" evidence="1">
    <location>
        <begin position="1"/>
        <end position="27"/>
    </location>
</feature>
<protein>
    <submittedName>
        <fullName evidence="2">DUF2911 domain-containing protein</fullName>
    </submittedName>
</protein>
<gene>
    <name evidence="2" type="ORF">WI372_14710</name>
</gene>
<proteinExistence type="predicted"/>
<dbReference type="RefSeq" id="WP_405274502.1">
    <property type="nucleotide sequence ID" value="NZ_JBBHLI010000010.1"/>
</dbReference>
<evidence type="ECO:0000256" key="1">
    <source>
        <dbReference type="SAM" id="SignalP"/>
    </source>
</evidence>
<feature type="chain" id="PRO_5045569923" evidence="1">
    <location>
        <begin position="28"/>
        <end position="311"/>
    </location>
</feature>
<dbReference type="Proteomes" id="UP001484239">
    <property type="component" value="Unassembled WGS sequence"/>
</dbReference>
<name>A0ABU9EBY2_9BACT</name>
<sequence>MSPGGLATRGLLALVAAVATVPAPAEAQIRASEPSTLTQTIDGTVFRIDYFRPRTRGRAPLFGVDAVVWEHVWTPGANWATRLSVSKPVRIADREVPSGTWSVWIEMDEAMMPHEIILEPDTLIFHTNPPERADDQLRWPVTMTDDAPFRELLTWDFEDIHSRGGTLALRWGTHRIALDVEVEPSMVVTTTPEQAAMALGTFEARFVGEEGESPPFTVTFSRSDDGILHADFEGVPGRDGGEDEWFNGLDMWMIPTEGEGWFLPGEAYDGVLWETWAGNFFEFDLTAEGPSGSFVLRDEFDEPFMRGTRIR</sequence>
<keyword evidence="1" id="KW-0732">Signal</keyword>
<dbReference type="EMBL" id="JBBHLI010000010">
    <property type="protein sequence ID" value="MEK9502242.1"/>
    <property type="molecule type" value="Genomic_DNA"/>
</dbReference>
<dbReference type="Pfam" id="PF11138">
    <property type="entry name" value="DUF2911"/>
    <property type="match status" value="1"/>
</dbReference>
<accession>A0ABU9EBY2</accession>
<evidence type="ECO:0000313" key="3">
    <source>
        <dbReference type="Proteomes" id="UP001484239"/>
    </source>
</evidence>
<organism evidence="2 3">
    <name type="scientific">Gaopeijia maritima</name>
    <dbReference type="NCBI Taxonomy" id="3119007"/>
    <lineage>
        <taxon>Bacteria</taxon>
        <taxon>Pseudomonadati</taxon>
        <taxon>Gemmatimonadota</taxon>
        <taxon>Longimicrobiia</taxon>
        <taxon>Gaopeijiales</taxon>
        <taxon>Gaopeijiaceae</taxon>
        <taxon>Gaopeijia</taxon>
    </lineage>
</organism>
<dbReference type="InterPro" id="IPR021314">
    <property type="entry name" value="DUF2911"/>
</dbReference>
<keyword evidence="3" id="KW-1185">Reference proteome</keyword>
<reference evidence="2 3" key="1">
    <citation type="submission" date="2024-02" db="EMBL/GenBank/DDBJ databases">
        <title>A novel Gemmatimonadota bacterium.</title>
        <authorList>
            <person name="Du Z.-J."/>
            <person name="Ye Y.-Q."/>
        </authorList>
    </citation>
    <scope>NUCLEOTIDE SEQUENCE [LARGE SCALE GENOMIC DNA]</scope>
    <source>
        <strain evidence="2 3">DH-20</strain>
    </source>
</reference>